<evidence type="ECO:0000313" key="2">
    <source>
        <dbReference type="EMBL" id="KAK7353778.1"/>
    </source>
</evidence>
<sequence length="104" mass="11443">MVLFAALIRIGYTQITVLTTLLLTSGRDPGIVPGNVYPPVLDEADESDNFNNGQTPRLHLPRSKENEVEEEDSDYADEFGNDVEICKGNGLGDMSMDLSHCRSL</sequence>
<feature type="region of interest" description="Disordered" evidence="1">
    <location>
        <begin position="34"/>
        <end position="75"/>
    </location>
</feature>
<reference evidence="2 3" key="1">
    <citation type="submission" date="2024-01" db="EMBL/GenBank/DDBJ databases">
        <title>The genomes of 5 underutilized Papilionoideae crops provide insights into root nodulation and disease resistanc.</title>
        <authorList>
            <person name="Jiang F."/>
        </authorList>
    </citation>
    <scope>NUCLEOTIDE SEQUENCE [LARGE SCALE GENOMIC DNA]</scope>
    <source>
        <strain evidence="2">JINMINGXINNONG_FW02</strain>
        <tissue evidence="2">Leaves</tissue>
    </source>
</reference>
<keyword evidence="3" id="KW-1185">Reference proteome</keyword>
<organism evidence="2 3">
    <name type="scientific">Phaseolus coccineus</name>
    <name type="common">Scarlet runner bean</name>
    <name type="synonym">Phaseolus multiflorus</name>
    <dbReference type="NCBI Taxonomy" id="3886"/>
    <lineage>
        <taxon>Eukaryota</taxon>
        <taxon>Viridiplantae</taxon>
        <taxon>Streptophyta</taxon>
        <taxon>Embryophyta</taxon>
        <taxon>Tracheophyta</taxon>
        <taxon>Spermatophyta</taxon>
        <taxon>Magnoliopsida</taxon>
        <taxon>eudicotyledons</taxon>
        <taxon>Gunneridae</taxon>
        <taxon>Pentapetalae</taxon>
        <taxon>rosids</taxon>
        <taxon>fabids</taxon>
        <taxon>Fabales</taxon>
        <taxon>Fabaceae</taxon>
        <taxon>Papilionoideae</taxon>
        <taxon>50 kb inversion clade</taxon>
        <taxon>NPAAA clade</taxon>
        <taxon>indigoferoid/millettioid clade</taxon>
        <taxon>Phaseoleae</taxon>
        <taxon>Phaseolus</taxon>
    </lineage>
</organism>
<protein>
    <submittedName>
        <fullName evidence="2">Uncharacterized protein</fullName>
    </submittedName>
</protein>
<accession>A0AAN9R4J2</accession>
<comment type="caution">
    <text evidence="2">The sequence shown here is derived from an EMBL/GenBank/DDBJ whole genome shotgun (WGS) entry which is preliminary data.</text>
</comment>
<gene>
    <name evidence="2" type="ORF">VNO80_19230</name>
</gene>
<evidence type="ECO:0000313" key="3">
    <source>
        <dbReference type="Proteomes" id="UP001374584"/>
    </source>
</evidence>
<proteinExistence type="predicted"/>
<dbReference type="Proteomes" id="UP001374584">
    <property type="component" value="Unassembled WGS sequence"/>
</dbReference>
<evidence type="ECO:0000256" key="1">
    <source>
        <dbReference type="SAM" id="MobiDB-lite"/>
    </source>
</evidence>
<name>A0AAN9R4J2_PHACN</name>
<dbReference type="AlphaFoldDB" id="A0AAN9R4J2"/>
<dbReference type="EMBL" id="JAYMYR010000007">
    <property type="protein sequence ID" value="KAK7353778.1"/>
    <property type="molecule type" value="Genomic_DNA"/>
</dbReference>